<evidence type="ECO:0000313" key="21">
    <source>
        <dbReference type="Proteomes" id="UP000307173"/>
    </source>
</evidence>
<evidence type="ECO:0000256" key="13">
    <source>
        <dbReference type="ARBA" id="ARBA00023136"/>
    </source>
</evidence>
<dbReference type="InterPro" id="IPR045175">
    <property type="entry name" value="M28_fam"/>
</dbReference>
<comment type="similarity">
    <text evidence="4 15">Belongs to the peptidase M28 family.</text>
</comment>
<feature type="transmembrane region" description="Helical" evidence="16">
    <location>
        <begin position="355"/>
        <end position="377"/>
    </location>
</feature>
<dbReference type="GO" id="GO:0046872">
    <property type="term" value="F:metal ion binding"/>
    <property type="evidence" value="ECO:0007669"/>
    <property type="project" value="UniProtKB-KW"/>
</dbReference>
<dbReference type="GO" id="GO:0005774">
    <property type="term" value="C:vacuolar membrane"/>
    <property type="evidence" value="ECO:0007669"/>
    <property type="project" value="UniProtKB-SubCell"/>
</dbReference>
<evidence type="ECO:0000259" key="17">
    <source>
        <dbReference type="Pfam" id="PF04389"/>
    </source>
</evidence>
<comment type="cofactor">
    <cofactor evidence="1">
        <name>Zn(2+)</name>
        <dbReference type="ChEBI" id="CHEBI:29105"/>
    </cofactor>
</comment>
<dbReference type="Gene3D" id="3.40.630.10">
    <property type="entry name" value="Zn peptidases"/>
    <property type="match status" value="1"/>
</dbReference>
<dbReference type="OrthoDB" id="76293at2759"/>
<keyword evidence="6 15" id="KW-0645">Protease</keyword>
<dbReference type="PANTHER" id="PTHR12147">
    <property type="entry name" value="METALLOPEPTIDASE M28 FAMILY MEMBER"/>
    <property type="match status" value="1"/>
</dbReference>
<dbReference type="Pfam" id="PF22250">
    <property type="entry name" value="PFF1_C"/>
    <property type="match status" value="1"/>
</dbReference>
<evidence type="ECO:0000256" key="8">
    <source>
        <dbReference type="ARBA" id="ARBA00022723"/>
    </source>
</evidence>
<dbReference type="Pfam" id="PF04389">
    <property type="entry name" value="Peptidase_M28"/>
    <property type="match status" value="1"/>
</dbReference>
<keyword evidence="10 15" id="KW-0862">Zinc</keyword>
<evidence type="ECO:0000256" key="11">
    <source>
        <dbReference type="ARBA" id="ARBA00022989"/>
    </source>
</evidence>
<evidence type="ECO:0000313" key="20">
    <source>
        <dbReference type="EMBL" id="TID15429.1"/>
    </source>
</evidence>
<dbReference type="GO" id="GO:0006508">
    <property type="term" value="P:proteolysis"/>
    <property type="evidence" value="ECO:0007669"/>
    <property type="project" value="UniProtKB-KW"/>
</dbReference>
<dbReference type="Pfam" id="PF22251">
    <property type="entry name" value="PFF1_TM"/>
    <property type="match status" value="1"/>
</dbReference>
<sequence>MKVGEIFTGVLRFRKTSLTVFVIITYVAVSILERFSYYNSLKLPKSEPQILAEAWQHLQVISSTKHPFTSPRNDELHDYLAAVIEAQVEGISYIEVSSDKLTNHTIFINQHDVFDRNKESNRIIYYESSNLLVKIQGLNSKLTGLLLSAHFDSVPTSFGTTDDGMGIASMLAVLQHMISSGKQPERTMIFNFNNNEEFGLLGAEAFVKHEWFKEVGLFINLEGAGAGGRPVLFRGTDKSVVDWYKYVSRPFANSIFQEGFRSGFIGSQTDYYVYEKNGLRGLDIAFYTPRSYYHTIRDGIEYTTKESLWMMARSVIEIVNHVAYSNDKFEADLSSSLYFDILNYWFVNIGIQYAFIYNVILLSIIPVIFIGFLILIVKRMKWRIGVRGYAILRTANSVAPVDDQKLIILVEMNVIAWVALVWATFKQRNEANCGGYIFSIIYLLISAAVIVGFVGKTLRKVHEETDNVVDDANDEDERVVENIVGGVGEDTNDVHNIVDENEEEGIDDDERQPLLGGSGLIKESEVEKDYEYEWIIQYLIFVPITVFFLYTEGLLIIEAISDTILESSYYDEAVWTILAVFSILSGIVIAPFAHKMNFILFQIVIIGVCGSFSIAYLSNGYDREHPIKFRFMESFDVNSNSSIANVFGRAGYLENIIDGVPYIKKDEVNLINGTTVGTQQLSYEGFRPWLLDGSLEDNEFNKYLNVSVISDDNLELRDRFAPVNSEIEITIAGSRECYLTFNTSNEKFKAPVKVVTIMNESNLSEDNEIEISIPNGFSRDSKGNWNYKVMQGIDIVGLHRIRWHSPSSEKINKFRVKLQWLPFLYDNDVEMIDYLGVKVQCFWSDYDEFVIINGKPEIRVRNFNDLLQFSGNGVVWVNSGPGIVQGNAYVQV</sequence>
<comment type="subcellular location">
    <subcellularLocation>
        <location evidence="3">Vacuole membrane</location>
        <topology evidence="3">Multi-pass membrane protein</topology>
    </subcellularLocation>
</comment>
<dbReference type="EMBL" id="SELW01000653">
    <property type="protein sequence ID" value="TID15429.1"/>
    <property type="molecule type" value="Genomic_DNA"/>
</dbReference>
<evidence type="ECO:0000256" key="4">
    <source>
        <dbReference type="ARBA" id="ARBA00010918"/>
    </source>
</evidence>
<feature type="transmembrane region" description="Helical" evidence="16">
    <location>
        <begin position="20"/>
        <end position="38"/>
    </location>
</feature>
<keyword evidence="14" id="KW-0325">Glycoprotein</keyword>
<reference evidence="20 21" key="1">
    <citation type="journal article" date="2019" name="Front. Genet.">
        <title>Whole-Genome Sequencing of the Opportunistic Yeast Pathogen Candida inconspicua Uncovers Its Hybrid Origin.</title>
        <authorList>
            <person name="Mixao V."/>
            <person name="Hansen A.P."/>
            <person name="Saus E."/>
            <person name="Boekhout T."/>
            <person name="Lass-Florl C."/>
            <person name="Gabaldon T."/>
        </authorList>
    </citation>
    <scope>NUCLEOTIDE SEQUENCE [LARGE SCALE GENOMIC DNA]</scope>
    <source>
        <strain evidence="20 21">CBS 180</strain>
    </source>
</reference>
<dbReference type="STRING" id="52247.A0A4T0WWM4"/>
<dbReference type="Proteomes" id="UP000307173">
    <property type="component" value="Unassembled WGS sequence"/>
</dbReference>
<keyword evidence="11 16" id="KW-1133">Transmembrane helix</keyword>
<feature type="transmembrane region" description="Helical" evidence="16">
    <location>
        <begin position="538"/>
        <end position="561"/>
    </location>
</feature>
<evidence type="ECO:0000256" key="9">
    <source>
        <dbReference type="ARBA" id="ARBA00022801"/>
    </source>
</evidence>
<dbReference type="CDD" id="cd03875">
    <property type="entry name" value="M28_Fxna_like"/>
    <property type="match status" value="1"/>
</dbReference>
<comment type="caution">
    <text evidence="20">The sequence shown here is derived from an EMBL/GenBank/DDBJ whole genome shotgun (WGS) entry which is preliminary data.</text>
</comment>
<evidence type="ECO:0000256" key="15">
    <source>
        <dbReference type="RuleBase" id="RU361240"/>
    </source>
</evidence>
<name>A0A4T0WWM4_9ASCO</name>
<keyword evidence="12" id="KW-0482">Metalloprotease</keyword>
<evidence type="ECO:0000256" key="6">
    <source>
        <dbReference type="ARBA" id="ARBA00022670"/>
    </source>
</evidence>
<dbReference type="InterPro" id="IPR048024">
    <property type="entry name" value="Fxna-like_M28_dom"/>
</dbReference>
<keyword evidence="7 16" id="KW-0812">Transmembrane</keyword>
<dbReference type="AlphaFoldDB" id="A0A4T0WWM4"/>
<dbReference type="InterPro" id="IPR007484">
    <property type="entry name" value="Peptidase_M28"/>
</dbReference>
<dbReference type="GO" id="GO:0008235">
    <property type="term" value="F:metalloexopeptidase activity"/>
    <property type="evidence" value="ECO:0007669"/>
    <property type="project" value="InterPro"/>
</dbReference>
<feature type="domain" description="Vacuolar membrane protease transmembrane" evidence="19">
    <location>
        <begin position="502"/>
        <end position="599"/>
    </location>
</feature>
<evidence type="ECO:0000256" key="1">
    <source>
        <dbReference type="ARBA" id="ARBA00001947"/>
    </source>
</evidence>
<dbReference type="PANTHER" id="PTHR12147:SF58">
    <property type="entry name" value="VACUOLAR MEMBRANE PROTEASE"/>
    <property type="match status" value="1"/>
</dbReference>
<protein>
    <recommendedName>
        <fullName evidence="15">Peptide hydrolase</fullName>
        <ecNumber evidence="15">3.4.-.-</ecNumber>
    </recommendedName>
</protein>
<comment type="function">
    <text evidence="2">May be involved in vacuolar sorting and osmoregulation.</text>
</comment>
<evidence type="ECO:0000256" key="3">
    <source>
        <dbReference type="ARBA" id="ARBA00004128"/>
    </source>
</evidence>
<dbReference type="SUPFAM" id="SSF53187">
    <property type="entry name" value="Zn-dependent exopeptidases"/>
    <property type="match status" value="1"/>
</dbReference>
<evidence type="ECO:0000259" key="19">
    <source>
        <dbReference type="Pfam" id="PF22251"/>
    </source>
</evidence>
<feature type="domain" description="Peptidase M28" evidence="17">
    <location>
        <begin position="130"/>
        <end position="318"/>
    </location>
</feature>
<dbReference type="InterPro" id="IPR053975">
    <property type="entry name" value="PFF1_C"/>
</dbReference>
<feature type="transmembrane region" description="Helical" evidence="16">
    <location>
        <begin position="573"/>
        <end position="592"/>
    </location>
</feature>
<evidence type="ECO:0000256" key="7">
    <source>
        <dbReference type="ARBA" id="ARBA00022692"/>
    </source>
</evidence>
<feature type="transmembrane region" description="Helical" evidence="16">
    <location>
        <begin position="406"/>
        <end position="425"/>
    </location>
</feature>
<keyword evidence="21" id="KW-1185">Reference proteome</keyword>
<evidence type="ECO:0000256" key="16">
    <source>
        <dbReference type="SAM" id="Phobius"/>
    </source>
</evidence>
<proteinExistence type="inferred from homology"/>
<keyword evidence="5" id="KW-0926">Vacuole</keyword>
<evidence type="ECO:0000256" key="12">
    <source>
        <dbReference type="ARBA" id="ARBA00023049"/>
    </source>
</evidence>
<evidence type="ECO:0000256" key="10">
    <source>
        <dbReference type="ARBA" id="ARBA00022833"/>
    </source>
</evidence>
<feature type="domain" description="Vacuolar membrane protease C-terminal" evidence="18">
    <location>
        <begin position="627"/>
        <end position="885"/>
    </location>
</feature>
<feature type="transmembrane region" description="Helical" evidence="16">
    <location>
        <begin position="437"/>
        <end position="455"/>
    </location>
</feature>
<organism evidence="20 21">
    <name type="scientific">Pichia inconspicua</name>
    <dbReference type="NCBI Taxonomy" id="52247"/>
    <lineage>
        <taxon>Eukaryota</taxon>
        <taxon>Fungi</taxon>
        <taxon>Dikarya</taxon>
        <taxon>Ascomycota</taxon>
        <taxon>Saccharomycotina</taxon>
        <taxon>Pichiomycetes</taxon>
        <taxon>Pichiales</taxon>
        <taxon>Pichiaceae</taxon>
        <taxon>Pichia</taxon>
    </lineage>
</organism>
<dbReference type="EC" id="3.4.-.-" evidence="15"/>
<accession>A0A4T0WWM4</accession>
<dbReference type="InterPro" id="IPR053976">
    <property type="entry name" value="PFF1_TM"/>
</dbReference>
<evidence type="ECO:0000256" key="2">
    <source>
        <dbReference type="ARBA" id="ARBA00003273"/>
    </source>
</evidence>
<evidence type="ECO:0000256" key="5">
    <source>
        <dbReference type="ARBA" id="ARBA00022554"/>
    </source>
</evidence>
<keyword evidence="8 15" id="KW-0479">Metal-binding</keyword>
<keyword evidence="9 15" id="KW-0378">Hydrolase</keyword>
<feature type="transmembrane region" description="Helical" evidence="16">
    <location>
        <begin position="599"/>
        <end position="618"/>
    </location>
</feature>
<keyword evidence="13 16" id="KW-0472">Membrane</keyword>
<gene>
    <name evidence="20" type="ORF">CANINC_004394</name>
</gene>
<evidence type="ECO:0000259" key="18">
    <source>
        <dbReference type="Pfam" id="PF22250"/>
    </source>
</evidence>
<evidence type="ECO:0000256" key="14">
    <source>
        <dbReference type="ARBA" id="ARBA00023180"/>
    </source>
</evidence>